<reference evidence="2 3" key="1">
    <citation type="submission" date="2019-06" db="EMBL/GenBank/DDBJ databases">
        <title>Echinicola alkalisoli sp. nov. isolated from saline soil.</title>
        <authorList>
            <person name="Sun J.-Q."/>
            <person name="Xu L."/>
        </authorList>
    </citation>
    <scope>NUCLEOTIDE SEQUENCE [LARGE SCALE GENOMIC DNA]</scope>
    <source>
        <strain evidence="2 3">LN3S3</strain>
    </source>
</reference>
<keyword evidence="3" id="KW-1185">Reference proteome</keyword>
<dbReference type="Gene3D" id="3.40.1260.10">
    <property type="entry name" value="DsrEFH-like"/>
    <property type="match status" value="1"/>
</dbReference>
<feature type="chain" id="PRO_5022223069" evidence="1">
    <location>
        <begin position="22"/>
        <end position="139"/>
    </location>
</feature>
<protein>
    <submittedName>
        <fullName evidence="2">Sulfur reduction protein DsrE</fullName>
    </submittedName>
</protein>
<evidence type="ECO:0000313" key="2">
    <source>
        <dbReference type="EMBL" id="QDH80986.1"/>
    </source>
</evidence>
<gene>
    <name evidence="2" type="ORF">FKX85_18820</name>
</gene>
<dbReference type="AlphaFoldDB" id="A0A514CME2"/>
<evidence type="ECO:0000256" key="1">
    <source>
        <dbReference type="SAM" id="SignalP"/>
    </source>
</evidence>
<organism evidence="2 3">
    <name type="scientific">Echinicola soli</name>
    <dbReference type="NCBI Taxonomy" id="2591634"/>
    <lineage>
        <taxon>Bacteria</taxon>
        <taxon>Pseudomonadati</taxon>
        <taxon>Bacteroidota</taxon>
        <taxon>Cytophagia</taxon>
        <taxon>Cytophagales</taxon>
        <taxon>Cyclobacteriaceae</taxon>
        <taxon>Echinicola</taxon>
    </lineage>
</organism>
<dbReference type="EMBL" id="CP041253">
    <property type="protein sequence ID" value="QDH80986.1"/>
    <property type="molecule type" value="Genomic_DNA"/>
</dbReference>
<keyword evidence="1" id="KW-0732">Signal</keyword>
<name>A0A514CME2_9BACT</name>
<proteinExistence type="predicted"/>
<accession>A0A514CME2</accession>
<dbReference type="Pfam" id="PF02635">
    <property type="entry name" value="DsrE"/>
    <property type="match status" value="1"/>
</dbReference>
<dbReference type="InterPro" id="IPR003787">
    <property type="entry name" value="Sulphur_relay_DsrE/F-like"/>
</dbReference>
<dbReference type="SUPFAM" id="SSF75169">
    <property type="entry name" value="DsrEFH-like"/>
    <property type="match status" value="1"/>
</dbReference>
<dbReference type="OrthoDB" id="1445762at2"/>
<dbReference type="KEGG" id="echi:FKX85_18820"/>
<sequence>MKHKIALLAMVSLLLAGQADAQTHTNKEKSNYFVLTRNVAQLKPILLAAEALAKEGGSKFGEFQVVICGKAVRDLVNEKTMVPLLKMAHDRKVTLLACGFSLQKFDVKSAELPSGIGVIENGILYGLQLQKEGYYSITL</sequence>
<evidence type="ECO:0000313" key="3">
    <source>
        <dbReference type="Proteomes" id="UP000316614"/>
    </source>
</evidence>
<dbReference type="RefSeq" id="WP_141616202.1">
    <property type="nucleotide sequence ID" value="NZ_CP041253.1"/>
</dbReference>
<dbReference type="InterPro" id="IPR027396">
    <property type="entry name" value="DsrEFH-like"/>
</dbReference>
<dbReference type="Proteomes" id="UP000316614">
    <property type="component" value="Chromosome"/>
</dbReference>
<feature type="signal peptide" evidence="1">
    <location>
        <begin position="1"/>
        <end position="21"/>
    </location>
</feature>